<comment type="caution">
    <text evidence="3">The sequence shown here is derived from an EMBL/GenBank/DDBJ whole genome shotgun (WGS) entry which is preliminary data.</text>
</comment>
<dbReference type="SUPFAM" id="SSF51430">
    <property type="entry name" value="NAD(P)-linked oxidoreductase"/>
    <property type="match status" value="1"/>
</dbReference>
<dbReference type="Proteomes" id="UP000483004">
    <property type="component" value="Unassembled WGS sequence"/>
</dbReference>
<reference evidence="3 4" key="1">
    <citation type="submission" date="2019-09" db="EMBL/GenBank/DDBJ databases">
        <title>Actinomadura physcomitrii sp. nov., a novel actinomycete isolated from moss [Physcomitrium sphaericum (Ludw) Fuernr].</title>
        <authorList>
            <person name="Liu C."/>
            <person name="Zhuang X."/>
        </authorList>
    </citation>
    <scope>NUCLEOTIDE SEQUENCE [LARGE SCALE GENOMIC DNA]</scope>
    <source>
        <strain evidence="3 4">CYP1-1B</strain>
    </source>
</reference>
<accession>A0A6L3VMY7</accession>
<sequence length="340" mass="35693">MRNRDFAGTPVGAVGLGCMGMSWAYTESERDDDASVALIREALDMGVTFLDTAQPYGDGHNETLVGRALAGRRDEAVLATKTGLVVESLATRKIVRNGRPEHVKASAEDSLRRLDTDVIDLYYLHRVDPDVPLADTWGAMAELVAEGKVRRLGLSEVSVAQAAEAHAIHPVAAVQSELSLWTRDALGQPGTQAAGDGVGTVSGAVSGAGDAGDVVGWCAANGAAFVPFSPLGRGFLTGTVTAADFEDGDFRGANPRFQEEALKANLRIVDVVKAVAERHGATPAQVAIAWTLAQGEHVIPIPGTKKQRYLRDNAGAADLDLTETDLAELDAVPAAVGGRY</sequence>
<dbReference type="PANTHER" id="PTHR43625:SF40">
    <property type="entry name" value="ALDO-KETO REDUCTASE YAKC [NADP(+)]"/>
    <property type="match status" value="1"/>
</dbReference>
<dbReference type="PANTHER" id="PTHR43625">
    <property type="entry name" value="AFLATOXIN B1 ALDEHYDE REDUCTASE"/>
    <property type="match status" value="1"/>
</dbReference>
<keyword evidence="4" id="KW-1185">Reference proteome</keyword>
<dbReference type="InterPro" id="IPR036812">
    <property type="entry name" value="NAD(P)_OxRdtase_dom_sf"/>
</dbReference>
<feature type="domain" description="NADP-dependent oxidoreductase" evidence="2">
    <location>
        <begin position="215"/>
        <end position="332"/>
    </location>
</feature>
<dbReference type="EMBL" id="WBMR01000088">
    <property type="protein sequence ID" value="KAB2375082.1"/>
    <property type="molecule type" value="Genomic_DNA"/>
</dbReference>
<proteinExistence type="predicted"/>
<dbReference type="PROSITE" id="PS51257">
    <property type="entry name" value="PROKAR_LIPOPROTEIN"/>
    <property type="match status" value="1"/>
</dbReference>
<dbReference type="CDD" id="cd19076">
    <property type="entry name" value="AKR_AKR13A_13D"/>
    <property type="match status" value="1"/>
</dbReference>
<keyword evidence="1" id="KW-0560">Oxidoreductase</keyword>
<dbReference type="OrthoDB" id="9768793at2"/>
<gene>
    <name evidence="3" type="ORF">F9B16_26640</name>
</gene>
<dbReference type="RefSeq" id="WP_151542917.1">
    <property type="nucleotide sequence ID" value="NZ_WBMR01000088.1"/>
</dbReference>
<evidence type="ECO:0000259" key="2">
    <source>
        <dbReference type="Pfam" id="PF00248"/>
    </source>
</evidence>
<organism evidence="3 4">
    <name type="scientific">Actinomadura montaniterrae</name>
    <dbReference type="NCBI Taxonomy" id="1803903"/>
    <lineage>
        <taxon>Bacteria</taxon>
        <taxon>Bacillati</taxon>
        <taxon>Actinomycetota</taxon>
        <taxon>Actinomycetes</taxon>
        <taxon>Streptosporangiales</taxon>
        <taxon>Thermomonosporaceae</taxon>
        <taxon>Actinomadura</taxon>
    </lineage>
</organism>
<protein>
    <submittedName>
        <fullName evidence="3">Aldo/keto reductase</fullName>
    </submittedName>
</protein>
<dbReference type="AlphaFoldDB" id="A0A6L3VMY7"/>
<feature type="domain" description="NADP-dependent oxidoreductase" evidence="2">
    <location>
        <begin position="14"/>
        <end position="184"/>
    </location>
</feature>
<dbReference type="GO" id="GO:0005737">
    <property type="term" value="C:cytoplasm"/>
    <property type="evidence" value="ECO:0007669"/>
    <property type="project" value="TreeGrafter"/>
</dbReference>
<evidence type="ECO:0000313" key="4">
    <source>
        <dbReference type="Proteomes" id="UP000483004"/>
    </source>
</evidence>
<dbReference type="GO" id="GO:0016491">
    <property type="term" value="F:oxidoreductase activity"/>
    <property type="evidence" value="ECO:0007669"/>
    <property type="project" value="UniProtKB-KW"/>
</dbReference>
<dbReference type="InterPro" id="IPR023210">
    <property type="entry name" value="NADP_OxRdtase_dom"/>
</dbReference>
<evidence type="ECO:0000256" key="1">
    <source>
        <dbReference type="ARBA" id="ARBA00023002"/>
    </source>
</evidence>
<dbReference type="Gene3D" id="3.20.20.100">
    <property type="entry name" value="NADP-dependent oxidoreductase domain"/>
    <property type="match status" value="1"/>
</dbReference>
<name>A0A6L3VMY7_9ACTN</name>
<dbReference type="InterPro" id="IPR050791">
    <property type="entry name" value="Aldo-Keto_reductase"/>
</dbReference>
<dbReference type="Pfam" id="PF00248">
    <property type="entry name" value="Aldo_ket_red"/>
    <property type="match status" value="2"/>
</dbReference>
<evidence type="ECO:0000313" key="3">
    <source>
        <dbReference type="EMBL" id="KAB2375082.1"/>
    </source>
</evidence>